<comment type="caution">
    <text evidence="2">The sequence shown here is derived from an EMBL/GenBank/DDBJ whole genome shotgun (WGS) entry which is preliminary data.</text>
</comment>
<evidence type="ECO:0000313" key="3">
    <source>
        <dbReference type="Proteomes" id="UP000604046"/>
    </source>
</evidence>
<evidence type="ECO:0000256" key="1">
    <source>
        <dbReference type="SAM" id="SignalP"/>
    </source>
</evidence>
<name>A0A812PR91_9DINO</name>
<proteinExistence type="predicted"/>
<protein>
    <submittedName>
        <fullName evidence="2">Uncharacterized protein</fullName>
    </submittedName>
</protein>
<dbReference type="SUPFAM" id="SSF53335">
    <property type="entry name" value="S-adenosyl-L-methionine-dependent methyltransferases"/>
    <property type="match status" value="1"/>
</dbReference>
<organism evidence="2 3">
    <name type="scientific">Symbiodinium natans</name>
    <dbReference type="NCBI Taxonomy" id="878477"/>
    <lineage>
        <taxon>Eukaryota</taxon>
        <taxon>Sar</taxon>
        <taxon>Alveolata</taxon>
        <taxon>Dinophyceae</taxon>
        <taxon>Suessiales</taxon>
        <taxon>Symbiodiniaceae</taxon>
        <taxon>Symbiodinium</taxon>
    </lineage>
</organism>
<accession>A0A812PR91</accession>
<sequence length="1117" mass="125238">MRDHSRARHLHLALELCFALGLALECSPSEFCSCQASCSICGIPLWETLPDCSASLEGDITFDIMRNTTARDKLAAAVDADSIEATCSQLHCELGCLQYCPSRRADFAAACKAPDSSVRETCGIDCDAPQLQSERELALCLVGQLRGVCKADDFFSLFHVMLADFVSIDAFLVFPNASCLEDIATFEAAATKWHGDLRVFARCQLDSLDDPAEIRLMEWFKGNHWWVQHWYNMSRWHNNVLSLKHVHYCGQEVAKQSKETSYRFVARVRPDAEWFRFPSRLELEAVVPGHILTNFVAMPIQGVAEDSFAIGAPEDMAAYFSLYTDTLLNFGRLDTTEVPWCSVHATLRTTAHCQTVWPENLLEEHLRRQKGLQVQKRKSICFNRIAPCMRGRHHYCTEFQRHARGYLESKLEAFQLLDRDFFLTASGSYADYDTVFAARLVHFFLTEAARLGHPPRVIDMGCGRGSYVEVFRSWGIPVMGVDGNAVILRSIQANGFLWDLTEPLDLRKAFGPQVHTSEACDFEFDEGGDGVRRLGRQLAASSNSKLRLSILNLIPHLLYTDYWPSRHPEGHPEVPIDEAIAVEYLKALCCAEQRCFGFTFTDDGGVLLVWLRVEPEELGEDLVNAGFPIWYQVKSSYFVGSGADESRMYEIDGPSTYPEFQLQYSLMQVQFSTADWVVCLGLGAEIPRMREHVVLTNIVRHAEQGVIISWGTKGRNLRSQDEVLQLFRSRGFALDKPLTDMLQLFSGLAHAPERSDLLVLRRVHAESFHPDLPLELIDEWGGLECQEAGAELRHGLQGHEDSQYGPLGRGRMWASGHCAGLFRAGPDGLPIICGGHTKQWRECILPDEVPGVQGRAIEMDSIEASALYDKADHMVPRSGVWFGEARLNLVFFKVARALAAPGRVHRLQSAWTWLWTTKWEVLLSQPPEEHRVFHPWTKSVQPHVLVWQLGRVALALHQLSCRVRRLQAPEARTRSSWHRVRALLHGLEVPSSNEGVLDIKGAIQPVRALQAEILTALRGPRQQDLDVSGSYGERAAWSVAVEEALGDVVFGDEILPRLWQLFGGEAPSGSGGLGLIPRKAGCADPVFDGVVNVAALWDKESDVGWYLYRLAAIDPTM</sequence>
<keyword evidence="3" id="KW-1185">Reference proteome</keyword>
<reference evidence="2" key="1">
    <citation type="submission" date="2021-02" db="EMBL/GenBank/DDBJ databases">
        <authorList>
            <person name="Dougan E. K."/>
            <person name="Rhodes N."/>
            <person name="Thang M."/>
            <person name="Chan C."/>
        </authorList>
    </citation>
    <scope>NUCLEOTIDE SEQUENCE</scope>
</reference>
<dbReference type="Proteomes" id="UP000604046">
    <property type="component" value="Unassembled WGS sequence"/>
</dbReference>
<evidence type="ECO:0000313" key="2">
    <source>
        <dbReference type="EMBL" id="CAE7362300.1"/>
    </source>
</evidence>
<dbReference type="AlphaFoldDB" id="A0A812PR91"/>
<dbReference type="OrthoDB" id="411283at2759"/>
<dbReference type="InterPro" id="IPR029063">
    <property type="entry name" value="SAM-dependent_MTases_sf"/>
</dbReference>
<feature type="chain" id="PRO_5032389457" evidence="1">
    <location>
        <begin position="24"/>
        <end position="1117"/>
    </location>
</feature>
<feature type="signal peptide" evidence="1">
    <location>
        <begin position="1"/>
        <end position="23"/>
    </location>
</feature>
<gene>
    <name evidence="2" type="ORF">SNAT2548_LOCUS19527</name>
</gene>
<dbReference type="EMBL" id="CAJNDS010002182">
    <property type="protein sequence ID" value="CAE7362300.1"/>
    <property type="molecule type" value="Genomic_DNA"/>
</dbReference>
<dbReference type="Gene3D" id="3.40.50.150">
    <property type="entry name" value="Vaccinia Virus protein VP39"/>
    <property type="match status" value="1"/>
</dbReference>
<keyword evidence="1" id="KW-0732">Signal</keyword>